<keyword evidence="4" id="KW-0967">Endosome</keyword>
<evidence type="ECO:0000256" key="4">
    <source>
        <dbReference type="ARBA" id="ARBA00022753"/>
    </source>
</evidence>
<dbReference type="PROSITE" id="PS50055">
    <property type="entry name" value="TYR_PHOSPHATASE_PTP"/>
    <property type="match status" value="1"/>
</dbReference>
<proteinExistence type="predicted"/>
<dbReference type="InterPro" id="IPR025304">
    <property type="entry name" value="ALIX_V_dom"/>
</dbReference>
<dbReference type="InterPro" id="IPR004328">
    <property type="entry name" value="BRO1_dom"/>
</dbReference>
<dbReference type="SMART" id="SM00404">
    <property type="entry name" value="PTPc_motif"/>
    <property type="match status" value="1"/>
</dbReference>
<keyword evidence="8" id="KW-1185">Reference proteome</keyword>
<evidence type="ECO:0000256" key="1">
    <source>
        <dbReference type="ARBA" id="ARBA00004177"/>
    </source>
</evidence>
<dbReference type="Gene3D" id="1.20.140.50">
    <property type="entry name" value="alix/aip1 like domains"/>
    <property type="match status" value="1"/>
</dbReference>
<dbReference type="InterPro" id="IPR016130">
    <property type="entry name" value="Tyr_Pase_AS"/>
</dbReference>
<dbReference type="InterPro" id="IPR000242">
    <property type="entry name" value="PTP_cat"/>
</dbReference>
<feature type="domain" description="BRO1" evidence="7">
    <location>
        <begin position="8"/>
        <end position="396"/>
    </location>
</feature>
<dbReference type="SMART" id="SM00194">
    <property type="entry name" value="PTPc"/>
    <property type="match status" value="1"/>
</dbReference>
<dbReference type="InterPro" id="IPR000387">
    <property type="entry name" value="Tyr_Pase_dom"/>
</dbReference>
<dbReference type="Pfam" id="PF13949">
    <property type="entry name" value="ALIX_LYPXL_bnd"/>
    <property type="match status" value="1"/>
</dbReference>
<dbReference type="Gene3D" id="1.25.40.280">
    <property type="entry name" value="alix/aip1 like domains"/>
    <property type="match status" value="1"/>
</dbReference>
<evidence type="ECO:0000259" key="5">
    <source>
        <dbReference type="PROSITE" id="PS50055"/>
    </source>
</evidence>
<evidence type="ECO:0000313" key="8">
    <source>
        <dbReference type="Proteomes" id="UP001652625"/>
    </source>
</evidence>
<feature type="domain" description="Tyrosine specific protein phosphatases" evidence="6">
    <location>
        <begin position="2134"/>
        <end position="2210"/>
    </location>
</feature>
<dbReference type="PRINTS" id="PR00700">
    <property type="entry name" value="PRTYPHPHTASE"/>
</dbReference>
<dbReference type="PANTHER" id="PTHR23030:SF30">
    <property type="entry name" value="TYROSINE-PROTEIN PHOSPHATASE NON-RECEPTOR TYPE 23"/>
    <property type="match status" value="1"/>
</dbReference>
<keyword evidence="3" id="KW-0963">Cytoplasm</keyword>
<dbReference type="PROSITE" id="PS50056">
    <property type="entry name" value="TYR_PHOSPHATASE_2"/>
    <property type="match status" value="1"/>
</dbReference>
<dbReference type="Gene3D" id="1.20.120.560">
    <property type="entry name" value="alix/aip1 in complex with the ypdl late domain"/>
    <property type="match status" value="1"/>
</dbReference>
<dbReference type="SMART" id="SM01041">
    <property type="entry name" value="BRO1"/>
    <property type="match status" value="1"/>
</dbReference>
<evidence type="ECO:0000259" key="7">
    <source>
        <dbReference type="PROSITE" id="PS51180"/>
    </source>
</evidence>
<dbReference type="PANTHER" id="PTHR23030">
    <property type="entry name" value="PCD6 INTERACTING PROTEIN-RELATED"/>
    <property type="match status" value="1"/>
</dbReference>
<evidence type="ECO:0000256" key="2">
    <source>
        <dbReference type="ARBA" id="ARBA00004496"/>
    </source>
</evidence>
<sequence length="2409" mass="274967">MEGCPKQLMISFDLKEPVSTEDVFEKPLKKYIQDFYHEDPSSYQNEINQITQLRKSISNIPHDKQGCNILHKYYVQLQYLLARFPMREGGVACTTFIWYDVYNFEPVSYKDIKFEQACVLYSLAGLNSHIGSNENRLSDESLRTACTHFQTAAGAYQFLKENFSLGEFTDMSEDILTMKYNVMLGQALECILEKSIRDNRNALLVARVCIQVVEYFDDAASLLDKPGTSEIASSTRKSWIKHLKIKSFSYHALAYTYMSNDASEKEMYGAKVCYLQAALKKITEATKLLKKQPIQVVESVQFMADVVNQKYDAAKKDNDFVYHMLVPELSSMEEIKGVNLIKPIPFQYNDAAIAGVDIFHKLVPMKAHELSSIYSEVKDNHLRSITNLIDVKNTELSQYMSAMNIEELLNPKGDCLPEELVLKNQFLRDNPDIICKVEKDTEELTVLTSSVEFMLNDIKKMLESIIDSKSENTEILSLKDESEKWTSAHVQARKTNEELSKLLEESKDKVVFLSGDPKVILQSMPSQDLIEAPSDEPFVQRIREILGKIEKMKDQRAYLLSKLREQLHKDDITSQLVIRGDEDKKAFFNEQLQKHNETTDYIKQNIAAQENILQALTEANAKYATVREKVAIIKSKFHMQAKTYIATIVLFLELKERIRAGLTFYYQLKTNVESLLQKVESIFNKNKQLKKTEPPTRPTASKPILLTNKINPNQEFLSPHSNNSYIQNISTQSFLPSNIPQHDLNVKSKEQDFTNEKLSNYGANVPQIINSSYMSQVNNVQFDARFPLNTDVNRPILRGISRMPENINCPSSLGQQQYVWPQSPQYSQLKSFDPTNHQDILASSRNSNQQVPYNHTNLQTMHTMSQQTSLIPNLRGTSCTRVMSPTILHESAQHIRSNFMVQDPQLLNPLNVFKMNSDLSATNQFTGSFQVPSNLTPRQISDQSQIRMPFQFHLSSGQQPHTSVTQVNFSPPLQSLQRVSLHDSSMSGYQQNKFPQSNLRQQLGSQQNLIQPQKNNQYMSQQASIQRHPQPQAINQTNLQEDRNQSYIAKQQLHQQQQQQHINIQQQQQQQHIPLQATLIRPQPGSQLNQFTYHPESTQPQFNMQATQLANQIRSQQHQVHSQQLQHGSRQYQQNYFQTELPRPQFKDQFILHRSQAPNQLNFQSNEIQSVNNLQHGSQVYSSKVIPQQYSQLQQPINQVVLSSSGISNQNLNAGNFANSSHLQNLGLTGDDLIVNLPPPLMPEVAKECAVPSLLQQNRKIELSESFNRTGTDINNFNKSAVIPRQNDDFQNTQKPVNFYQSSQHPLLQTGHKQNVNSDFDRHVHPDFELHTNSNFIKDKYSNIELPQNTALIQDYASPLDHLRQQDYLLQQNHTRQQEQQKPYSSQTIPQYFHQQLIPNKPLLIENQVIVSSFQPINSSATTTATIQSSLSLGNGVYYPSSTQPNNLTVLYPGNIIPSQPGGVLYTAKPTMSLLSDPVVANILGKNVSTTDISQLGFQQFQLQQIVLQQQQLITMVQSQQNILHNKEKIKIETLQGQIVEQQKLIESFLKQKKIDENMDLNVKSKQPETEKIILEQQIFIMKMLEEINERNKVKNDMLEKDSHDEQEAFNILKNKKAYNIHTENQSKLLSDMPQTEEVKKDDDISDLCINSNVETIKSSIYNNECLENNPSYYPSYSQKQTDFIVDKESITAQSNNPANSLALNISKPFYEPKTDANINCDDLVAIDTTVSPDSISKTSKNQNLETNKSVSDPFVNNDQLLLKNSKQNVSQQKIIAYCDHSPVSSDKLILTYKPSLSPPSYSVTSKTENNDNTLINNATDDASIAPDKHISQNKICEVQEVKAEHNHSPLIQTDLMKDSNFDNLPIIQADSIDADHKDHEDVHEEGENTKEDISNLTAYRQSLERQIGHVSFCATEPNESARQAYIDDLDNSVNSLQAKCRTLCELLPHDKNIDGFTSIWRDLEKVEELDISNYTTEAGEINVTKNRYRDILPWDHTRVHLMSVPDDYINASFVENLTPFSPRYVATQAPIPQTFKDFWVMVWEQNASVIVMLTNEVEGQKLKCHPYWNRNIDEPAEYGIIAVILLSENINPSWKIRTFMIFNKKEDSTRVVKHLQFTSWPDYGTPETPNNLLIFMDEVHQFHMSYDPSTLYPLILHCSAGVGRTGTFCCLYSAIHEIRGQNGLIEIPGVIRKLRQCRPHMVQRKEQMIFCYQAILQFAQQFLATERSLLESSEESLIENSVRTLDVCTLESTSKCASPESVFITDRQASILDPSCTHLPQDTVVSCDKINASINNKENVSTNDKVNGSINDTDNYDPSLKLQIGHSDIETEKESQKDLLEGVLNTGHLNKEDLANDIISNAPKFKINSEIFSKNFLSDSDKSSLEENQIEIENDCSLNNFIDKSDEK</sequence>
<organism evidence="8 9">
    <name type="scientific">Hydra vulgaris</name>
    <name type="common">Hydra</name>
    <name type="synonym">Hydra attenuata</name>
    <dbReference type="NCBI Taxonomy" id="6087"/>
    <lineage>
        <taxon>Eukaryota</taxon>
        <taxon>Metazoa</taxon>
        <taxon>Cnidaria</taxon>
        <taxon>Hydrozoa</taxon>
        <taxon>Hydroidolina</taxon>
        <taxon>Anthoathecata</taxon>
        <taxon>Aplanulata</taxon>
        <taxon>Hydridae</taxon>
        <taxon>Hydra</taxon>
    </lineage>
</organism>
<dbReference type="PROSITE" id="PS51180">
    <property type="entry name" value="BRO1"/>
    <property type="match status" value="1"/>
</dbReference>
<dbReference type="GeneID" id="101240185"/>
<dbReference type="PROSITE" id="PS00383">
    <property type="entry name" value="TYR_PHOSPHATASE_1"/>
    <property type="match status" value="1"/>
</dbReference>
<dbReference type="SUPFAM" id="SSF52799">
    <property type="entry name" value="(Phosphotyrosine protein) phosphatases II"/>
    <property type="match status" value="1"/>
</dbReference>
<comment type="subcellular location">
    <subcellularLocation>
        <location evidence="2">Cytoplasm</location>
    </subcellularLocation>
    <subcellularLocation>
        <location evidence="1">Endosome</location>
    </subcellularLocation>
</comment>
<gene>
    <name evidence="9" type="primary">LOC101240185</name>
</gene>
<dbReference type="Pfam" id="PF00102">
    <property type="entry name" value="Y_phosphatase"/>
    <property type="match status" value="1"/>
</dbReference>
<feature type="domain" description="Tyrosine-protein phosphatase" evidence="5">
    <location>
        <begin position="1957"/>
        <end position="2219"/>
    </location>
</feature>
<protein>
    <submittedName>
        <fullName evidence="9">Uncharacterized protein LOC101240185 isoform X2</fullName>
    </submittedName>
</protein>
<evidence type="ECO:0000313" key="9">
    <source>
        <dbReference type="RefSeq" id="XP_065655231.1"/>
    </source>
</evidence>
<dbReference type="RefSeq" id="XP_065655231.1">
    <property type="nucleotide sequence ID" value="XM_065799159.1"/>
</dbReference>
<evidence type="ECO:0000256" key="3">
    <source>
        <dbReference type="ARBA" id="ARBA00022490"/>
    </source>
</evidence>
<dbReference type="InterPro" id="IPR038499">
    <property type="entry name" value="BRO1_sf"/>
</dbReference>
<dbReference type="InterPro" id="IPR003595">
    <property type="entry name" value="Tyr_Pase_cat"/>
</dbReference>
<reference evidence="9" key="1">
    <citation type="submission" date="2025-08" db="UniProtKB">
        <authorList>
            <consortium name="RefSeq"/>
        </authorList>
    </citation>
    <scope>IDENTIFICATION</scope>
</reference>
<dbReference type="InterPro" id="IPR029021">
    <property type="entry name" value="Prot-tyrosine_phosphatase-like"/>
</dbReference>
<accession>A0ABM4C131</accession>
<name>A0ABM4C131_HYDVU</name>
<dbReference type="Proteomes" id="UP001652625">
    <property type="component" value="Chromosome 06"/>
</dbReference>
<evidence type="ECO:0000259" key="6">
    <source>
        <dbReference type="PROSITE" id="PS50056"/>
    </source>
</evidence>
<dbReference type="Pfam" id="PF03097">
    <property type="entry name" value="BRO1"/>
    <property type="match status" value="1"/>
</dbReference>
<dbReference type="Gene3D" id="3.90.190.10">
    <property type="entry name" value="Protein tyrosine phosphatase superfamily"/>
    <property type="match status" value="1"/>
</dbReference>